<dbReference type="AlphaFoldDB" id="A0A0S2HVL7"/>
<accession>A0A0S2HVL7</accession>
<dbReference type="Gene3D" id="2.40.30.170">
    <property type="match status" value="1"/>
</dbReference>
<dbReference type="EMBL" id="CP013118">
    <property type="protein sequence ID" value="ALO14093.1"/>
    <property type="molecule type" value="Genomic_DNA"/>
</dbReference>
<keyword evidence="2" id="KW-1185">Reference proteome</keyword>
<evidence type="ECO:0000313" key="1">
    <source>
        <dbReference type="EMBL" id="ALO14093.1"/>
    </source>
</evidence>
<sequence>MKNLVFNKALVLVFSLLIFFFIFSGCTDQRETEEKTVQKIYSSFLTQEVKNKSVQKQIHLRGKANPRKKKVTIVSEVQGKVLTPQKPLKEGVYFNRGELLLQVDNTDSKLNLYASKSRFIAAINKVMSTIKLDYPTEYEKWAEYLDNYKIEDELKKLPEVQITELRNYLTVNGIFDMYYSVKGLENQLSKYDVIVPFNGVITKAYIQAGEMLSPNKLIAELNSTDEFEVETSVSLKDLKYLNVGKKIKLYNRDLNKHYQGKIKRINRKLDNNTQMATVYLSLKNSSLMEGMFLEGNIETEIEQKGVPISRKLLKRNNEVYVIRDSIVSLVKVDVLINSDNEVYVSGLMDYDLLINEIVSTPINGIKAVSKN</sequence>
<gene>
    <name evidence="1" type="primary">czcB_1</name>
    <name evidence="1" type="ORF">L21SP5_00414</name>
</gene>
<dbReference type="GO" id="GO:0015562">
    <property type="term" value="F:efflux transmembrane transporter activity"/>
    <property type="evidence" value="ECO:0007669"/>
    <property type="project" value="TreeGrafter"/>
</dbReference>
<dbReference type="STRING" id="1307839.L21SP5_00414"/>
<proteinExistence type="predicted"/>
<dbReference type="RefSeq" id="WP_057951677.1">
    <property type="nucleotide sequence ID" value="NZ_CP013118.1"/>
</dbReference>
<reference evidence="1 2" key="1">
    <citation type="submission" date="2015-11" db="EMBL/GenBank/DDBJ databases">
        <title>Description and complete genome sequence of a novel strain predominating in hypersaline microbial mats and representing a new family of the Bacteriodetes phylum.</title>
        <authorList>
            <person name="Spring S."/>
            <person name="Bunk B."/>
            <person name="Sproer C."/>
            <person name="Klenk H.-P."/>
        </authorList>
    </citation>
    <scope>NUCLEOTIDE SEQUENCE [LARGE SCALE GENOMIC DNA]</scope>
    <source>
        <strain evidence="1 2">L21-Spi-D4</strain>
    </source>
</reference>
<dbReference type="GO" id="GO:1990281">
    <property type="term" value="C:efflux pump complex"/>
    <property type="evidence" value="ECO:0007669"/>
    <property type="project" value="TreeGrafter"/>
</dbReference>
<dbReference type="SUPFAM" id="SSF111369">
    <property type="entry name" value="HlyD-like secretion proteins"/>
    <property type="match status" value="1"/>
</dbReference>
<dbReference type="PROSITE" id="PS51257">
    <property type="entry name" value="PROKAR_LIPOPROTEIN"/>
    <property type="match status" value="1"/>
</dbReference>
<dbReference type="KEGG" id="blq:L21SP5_00414"/>
<dbReference type="OrthoDB" id="1114717at2"/>
<evidence type="ECO:0000313" key="2">
    <source>
        <dbReference type="Proteomes" id="UP000064893"/>
    </source>
</evidence>
<dbReference type="Proteomes" id="UP000064893">
    <property type="component" value="Chromosome"/>
</dbReference>
<protein>
    <submittedName>
        <fullName evidence="1">Cation efflux system protein CzcB</fullName>
    </submittedName>
</protein>
<dbReference type="PANTHER" id="PTHR30469">
    <property type="entry name" value="MULTIDRUG RESISTANCE PROTEIN MDTA"/>
    <property type="match status" value="1"/>
</dbReference>
<name>A0A0S2HVL7_9BACT</name>
<organism evidence="1 2">
    <name type="scientific">Salinivirga cyanobacteriivorans</name>
    <dbReference type="NCBI Taxonomy" id="1307839"/>
    <lineage>
        <taxon>Bacteria</taxon>
        <taxon>Pseudomonadati</taxon>
        <taxon>Bacteroidota</taxon>
        <taxon>Bacteroidia</taxon>
        <taxon>Bacteroidales</taxon>
        <taxon>Salinivirgaceae</taxon>
        <taxon>Salinivirga</taxon>
    </lineage>
</organism>